<comment type="caution">
    <text evidence="5">The sequence shown here is derived from an EMBL/GenBank/DDBJ whole genome shotgun (WGS) entry which is preliminary data.</text>
</comment>
<evidence type="ECO:0000313" key="6">
    <source>
        <dbReference type="Proteomes" id="UP001301958"/>
    </source>
</evidence>
<dbReference type="EMBL" id="MU865568">
    <property type="protein sequence ID" value="KAK4221245.1"/>
    <property type="molecule type" value="Genomic_DNA"/>
</dbReference>
<organism evidence="5 6">
    <name type="scientific">Podospora fimiseda</name>
    <dbReference type="NCBI Taxonomy" id="252190"/>
    <lineage>
        <taxon>Eukaryota</taxon>
        <taxon>Fungi</taxon>
        <taxon>Dikarya</taxon>
        <taxon>Ascomycota</taxon>
        <taxon>Pezizomycotina</taxon>
        <taxon>Sordariomycetes</taxon>
        <taxon>Sordariomycetidae</taxon>
        <taxon>Sordariales</taxon>
        <taxon>Podosporaceae</taxon>
        <taxon>Podospora</taxon>
    </lineage>
</organism>
<keyword evidence="3" id="KW-0732">Signal</keyword>
<proteinExistence type="predicted"/>
<evidence type="ECO:0000256" key="2">
    <source>
        <dbReference type="SAM" id="Phobius"/>
    </source>
</evidence>
<keyword evidence="2" id="KW-0472">Membrane</keyword>
<reference evidence="5" key="1">
    <citation type="journal article" date="2023" name="Mol. Phylogenet. Evol.">
        <title>Genome-scale phylogeny and comparative genomics of the fungal order Sordariales.</title>
        <authorList>
            <person name="Hensen N."/>
            <person name="Bonometti L."/>
            <person name="Westerberg I."/>
            <person name="Brannstrom I.O."/>
            <person name="Guillou S."/>
            <person name="Cros-Aarteil S."/>
            <person name="Calhoun S."/>
            <person name="Haridas S."/>
            <person name="Kuo A."/>
            <person name="Mondo S."/>
            <person name="Pangilinan J."/>
            <person name="Riley R."/>
            <person name="LaButti K."/>
            <person name="Andreopoulos B."/>
            <person name="Lipzen A."/>
            <person name="Chen C."/>
            <person name="Yan M."/>
            <person name="Daum C."/>
            <person name="Ng V."/>
            <person name="Clum A."/>
            <person name="Steindorff A."/>
            <person name="Ohm R.A."/>
            <person name="Martin F."/>
            <person name="Silar P."/>
            <person name="Natvig D.O."/>
            <person name="Lalanne C."/>
            <person name="Gautier V."/>
            <person name="Ament-Velasquez S.L."/>
            <person name="Kruys A."/>
            <person name="Hutchinson M.I."/>
            <person name="Powell A.J."/>
            <person name="Barry K."/>
            <person name="Miller A.N."/>
            <person name="Grigoriev I.V."/>
            <person name="Debuchy R."/>
            <person name="Gladieux P."/>
            <person name="Hiltunen Thoren M."/>
            <person name="Johannesson H."/>
        </authorList>
    </citation>
    <scope>NUCLEOTIDE SEQUENCE</scope>
    <source>
        <strain evidence="5">CBS 990.96</strain>
    </source>
</reference>
<feature type="signal peptide" evidence="3">
    <location>
        <begin position="1"/>
        <end position="19"/>
    </location>
</feature>
<accession>A0AAN7BGG9</accession>
<evidence type="ECO:0000256" key="1">
    <source>
        <dbReference type="SAM" id="MobiDB-lite"/>
    </source>
</evidence>
<dbReference type="Pfam" id="PF23585">
    <property type="entry name" value="DUF7137"/>
    <property type="match status" value="1"/>
</dbReference>
<dbReference type="PANTHER" id="PTHR42028">
    <property type="entry name" value="CHROMOSOME 1, WHOLE GENOME SHOTGUN SEQUENCE"/>
    <property type="match status" value="1"/>
</dbReference>
<keyword evidence="2" id="KW-1133">Transmembrane helix</keyword>
<sequence length="283" mass="30317">MKVSTSVVALLSLTPAVSALAWPRWLPELDTLVVRQDNEESPASAKPTPVGNNNGNNDKSTTTSGFARITTNLNTGGIETGTKSGATVTGNSTKTSPPRKTQFNLQDPVGGVVMITPGPFAGTQLYKIGDYVTWVWNYTNVQGAPSAVDVLITAREVTRTYTLTQNMSFTETGNSYTWDTNEFQKNNIETPLVQAEYTLVIHDTDGSPTSPAEAGYLGPFNLFKFGMYEKTKYTPSSEQWKCASCSGAGSIGVDKQSMGAAMVMSALTVLSFTWFVAGFGGLL</sequence>
<feature type="region of interest" description="Disordered" evidence="1">
    <location>
        <begin position="37"/>
        <end position="101"/>
    </location>
</feature>
<keyword evidence="2" id="KW-0812">Transmembrane</keyword>
<keyword evidence="6" id="KW-1185">Reference proteome</keyword>
<dbReference type="InterPro" id="IPR055561">
    <property type="entry name" value="DUF7137"/>
</dbReference>
<dbReference type="Proteomes" id="UP001301958">
    <property type="component" value="Unassembled WGS sequence"/>
</dbReference>
<dbReference type="PANTHER" id="PTHR42028:SF1">
    <property type="entry name" value="YALI0E30657P"/>
    <property type="match status" value="1"/>
</dbReference>
<feature type="transmembrane region" description="Helical" evidence="2">
    <location>
        <begin position="260"/>
        <end position="282"/>
    </location>
</feature>
<gene>
    <name evidence="5" type="ORF">QBC38DRAFT_138372</name>
</gene>
<name>A0AAN7BGG9_9PEZI</name>
<evidence type="ECO:0000313" key="5">
    <source>
        <dbReference type="EMBL" id="KAK4221245.1"/>
    </source>
</evidence>
<feature type="chain" id="PRO_5042898145" description="DUF7137 domain-containing protein" evidence="3">
    <location>
        <begin position="20"/>
        <end position="283"/>
    </location>
</feature>
<protein>
    <recommendedName>
        <fullName evidence="4">DUF7137 domain-containing protein</fullName>
    </recommendedName>
</protein>
<reference evidence="5" key="2">
    <citation type="submission" date="2023-05" db="EMBL/GenBank/DDBJ databases">
        <authorList>
            <consortium name="Lawrence Berkeley National Laboratory"/>
            <person name="Steindorff A."/>
            <person name="Hensen N."/>
            <person name="Bonometti L."/>
            <person name="Westerberg I."/>
            <person name="Brannstrom I.O."/>
            <person name="Guillou S."/>
            <person name="Cros-Aarteil S."/>
            <person name="Calhoun S."/>
            <person name="Haridas S."/>
            <person name="Kuo A."/>
            <person name="Mondo S."/>
            <person name="Pangilinan J."/>
            <person name="Riley R."/>
            <person name="Labutti K."/>
            <person name="Andreopoulos B."/>
            <person name="Lipzen A."/>
            <person name="Chen C."/>
            <person name="Yanf M."/>
            <person name="Daum C."/>
            <person name="Ng V."/>
            <person name="Clum A."/>
            <person name="Ohm R."/>
            <person name="Martin F."/>
            <person name="Silar P."/>
            <person name="Natvig D."/>
            <person name="Lalanne C."/>
            <person name="Gautier V."/>
            <person name="Ament-Velasquez S.L."/>
            <person name="Kruys A."/>
            <person name="Hutchinson M.I."/>
            <person name="Powell A.J."/>
            <person name="Barry K."/>
            <person name="Miller A.N."/>
            <person name="Grigoriev I.V."/>
            <person name="Debuchy R."/>
            <person name="Gladieux P."/>
            <person name="Thoren M.H."/>
            <person name="Johannesson H."/>
        </authorList>
    </citation>
    <scope>NUCLEOTIDE SEQUENCE</scope>
    <source>
        <strain evidence="5">CBS 990.96</strain>
    </source>
</reference>
<feature type="domain" description="DUF7137" evidence="4">
    <location>
        <begin position="107"/>
        <end position="243"/>
    </location>
</feature>
<dbReference type="AlphaFoldDB" id="A0AAN7BGG9"/>
<evidence type="ECO:0000256" key="3">
    <source>
        <dbReference type="SAM" id="SignalP"/>
    </source>
</evidence>
<feature type="compositionally biased region" description="Polar residues" evidence="1">
    <location>
        <begin position="50"/>
        <end position="101"/>
    </location>
</feature>
<evidence type="ECO:0000259" key="4">
    <source>
        <dbReference type="Pfam" id="PF23585"/>
    </source>
</evidence>